<dbReference type="GO" id="GO:0047355">
    <property type="term" value="F:CDP-glycerol glycerophosphotransferase activity"/>
    <property type="evidence" value="ECO:0007669"/>
    <property type="project" value="UniProtKB-EC"/>
</dbReference>
<dbReference type="AlphaFoldDB" id="A0A091CCL1"/>
<evidence type="ECO:0000313" key="1">
    <source>
        <dbReference type="EMBL" id="KFN90523.1"/>
    </source>
</evidence>
<keyword evidence="2" id="KW-1185">Reference proteome</keyword>
<dbReference type="EC" id="2.7.8.12" evidence="1"/>
<dbReference type="EMBL" id="JPVT01000147">
    <property type="protein sequence ID" value="KFN90523.1"/>
    <property type="molecule type" value="Genomic_DNA"/>
</dbReference>
<dbReference type="SUPFAM" id="SSF53756">
    <property type="entry name" value="UDP-Glycosyltransferase/glycogen phosphorylase"/>
    <property type="match status" value="1"/>
</dbReference>
<dbReference type="InterPro" id="IPR051612">
    <property type="entry name" value="Teichoic_Acid_Biosynth"/>
</dbReference>
<dbReference type="InterPro" id="IPR043148">
    <property type="entry name" value="TagF_C"/>
</dbReference>
<dbReference type="PANTHER" id="PTHR37316:SF3">
    <property type="entry name" value="TEICHOIC ACID GLYCEROL-PHOSPHATE TRANSFERASE"/>
    <property type="match status" value="1"/>
</dbReference>
<dbReference type="Gene3D" id="3.40.50.12580">
    <property type="match status" value="1"/>
</dbReference>
<proteinExistence type="predicted"/>
<dbReference type="Pfam" id="PF04464">
    <property type="entry name" value="Glyphos_transf"/>
    <property type="match status" value="1"/>
</dbReference>
<comment type="caution">
    <text evidence="1">The sequence shown here is derived from an EMBL/GenBank/DDBJ whole genome shotgun (WGS) entry which is preliminary data.</text>
</comment>
<reference evidence="1 2" key="1">
    <citation type="submission" date="2014-08" db="EMBL/GenBank/DDBJ databases">
        <title>Genome sequence of Tetragenococcus muriaticus.</title>
        <authorList>
            <person name="Chuea-nongthon C."/>
            <person name="Rodtong S."/>
            <person name="Yongsawatdigul J."/>
            <person name="Steele J.L."/>
            <person name="Liu X.-y."/>
            <person name="Speers J."/>
            <person name="Glasner J.D."/>
            <person name="Neeno-Eckwall E.C."/>
        </authorList>
    </citation>
    <scope>NUCLEOTIDE SEQUENCE [LARGE SCALE GENOMIC DNA]</scope>
    <source>
        <strain evidence="1 2">3MR10-3</strain>
    </source>
</reference>
<dbReference type="PATRIC" id="fig|1302648.3.peg.1402"/>
<dbReference type="PANTHER" id="PTHR37316">
    <property type="entry name" value="TEICHOIC ACID GLYCEROL-PHOSPHATE PRIMASE"/>
    <property type="match status" value="1"/>
</dbReference>
<sequence>MFTLTPFKNIKIESFELKNEYYQILENGKRNNKVWLIGERTDTAQDNGIQLFKWLQTHTDIEAYYVIDQQSKDFKRIKHLQNVVIFGSKPHYEIAAKANVLISTHDLENILPYKTARGFWGYENTIRIFLQHGVLGRKNVEYHKKHYDLPFHLFDVTSKSEKYEIVVKQLGYQPEDVAVTGLPRFDNLPLVPNKKVKKLLIMPTWRDWLNSDYAFKDSEYMQQYLDLINDERLATLLDRYDVEVNFYPHYRAQEFFKYHLSNVTGRIQYIELGEKTVQELLIEHDLLITDYSSISFDFSYMNKPVIFFHFDVERFFRKGILRPVEETFIGKIAYNKNELIDNIERAIKSNDITQNTDISGLFSYVDHKNSERVYKAILSKIDEL</sequence>
<protein>
    <submittedName>
        <fullName evidence="1">GgaB family minor teichoic acid biosynthesis protein</fullName>
        <ecNumber evidence="1">2.7.8.12</ecNumber>
    </submittedName>
</protein>
<organism evidence="1 2">
    <name type="scientific">Tetragenococcus muriaticus 3MR10-3</name>
    <dbReference type="NCBI Taxonomy" id="1302648"/>
    <lineage>
        <taxon>Bacteria</taxon>
        <taxon>Bacillati</taxon>
        <taxon>Bacillota</taxon>
        <taxon>Bacilli</taxon>
        <taxon>Lactobacillales</taxon>
        <taxon>Enterococcaceae</taxon>
        <taxon>Tetragenococcus</taxon>
    </lineage>
</organism>
<keyword evidence="1" id="KW-0808">Transferase</keyword>
<name>A0A091CCL1_9ENTE</name>
<accession>A0A091CCL1</accession>
<evidence type="ECO:0000313" key="2">
    <source>
        <dbReference type="Proteomes" id="UP000029381"/>
    </source>
</evidence>
<dbReference type="GO" id="GO:0016020">
    <property type="term" value="C:membrane"/>
    <property type="evidence" value="ECO:0007669"/>
    <property type="project" value="InterPro"/>
</dbReference>
<dbReference type="Proteomes" id="UP000029381">
    <property type="component" value="Unassembled WGS sequence"/>
</dbReference>
<dbReference type="InterPro" id="IPR007554">
    <property type="entry name" value="Glycerophosphate_synth"/>
</dbReference>
<gene>
    <name evidence="1" type="ORF">TMU3MR103_1436</name>
</gene>